<evidence type="ECO:0000256" key="1">
    <source>
        <dbReference type="SAM" id="MobiDB-lite"/>
    </source>
</evidence>
<accession>I4EJ42</accession>
<protein>
    <submittedName>
        <fullName evidence="2">Uncharacterized protein</fullName>
    </submittedName>
</protein>
<name>I4EJ42_9BACT</name>
<dbReference type="EMBL" id="CAGS01000314">
    <property type="protein sequence ID" value="CCF84704.1"/>
    <property type="molecule type" value="Genomic_DNA"/>
</dbReference>
<evidence type="ECO:0000313" key="3">
    <source>
        <dbReference type="Proteomes" id="UP000004221"/>
    </source>
</evidence>
<gene>
    <name evidence="2" type="ORF">NITHO_3810005</name>
</gene>
<evidence type="ECO:0000313" key="2">
    <source>
        <dbReference type="EMBL" id="CCF84704.1"/>
    </source>
</evidence>
<dbReference type="Proteomes" id="UP000004221">
    <property type="component" value="Unassembled WGS sequence"/>
</dbReference>
<sequence>MNEGTLSAVERCLVSEPLLKQGCPRDTRTITLHPSPGCVESAKPLHPSDSPRLEDMAR</sequence>
<reference evidence="2 3" key="1">
    <citation type="journal article" date="2012" name="ISME J.">
        <title>Nitrification expanded: discovery, physiology and genomics of a nitrite-oxidizing bacterium from the phylum Chloroflexi.</title>
        <authorList>
            <person name="Sorokin D.Y."/>
            <person name="Lucker S."/>
            <person name="Vejmelkova D."/>
            <person name="Kostrikina N.A."/>
            <person name="Kleerebezem R."/>
            <person name="Rijpstra W.I."/>
            <person name="Damste J.S."/>
            <person name="Le Paslier D."/>
            <person name="Muyzer G."/>
            <person name="Wagner M."/>
            <person name="van Loosdrecht M.C."/>
            <person name="Daims H."/>
        </authorList>
    </citation>
    <scope>NUCLEOTIDE SEQUENCE [LARGE SCALE GENOMIC DNA]</scope>
    <source>
        <strain evidence="3">none</strain>
    </source>
</reference>
<proteinExistence type="predicted"/>
<comment type="caution">
    <text evidence="2">The sequence shown here is derived from an EMBL/GenBank/DDBJ whole genome shotgun (WGS) entry which is preliminary data.</text>
</comment>
<keyword evidence="3" id="KW-1185">Reference proteome</keyword>
<feature type="region of interest" description="Disordered" evidence="1">
    <location>
        <begin position="34"/>
        <end position="58"/>
    </location>
</feature>
<organism evidence="2 3">
    <name type="scientific">Nitrolancea hollandica Lb</name>
    <dbReference type="NCBI Taxonomy" id="1129897"/>
    <lineage>
        <taxon>Bacteria</taxon>
        <taxon>Pseudomonadati</taxon>
        <taxon>Thermomicrobiota</taxon>
        <taxon>Thermomicrobia</taxon>
        <taxon>Sphaerobacterales</taxon>
        <taxon>Sphaerobacterineae</taxon>
        <taxon>Sphaerobacteraceae</taxon>
        <taxon>Nitrolancea</taxon>
    </lineage>
</organism>
<dbReference type="AlphaFoldDB" id="I4EJ42"/>
<feature type="compositionally biased region" description="Basic and acidic residues" evidence="1">
    <location>
        <begin position="49"/>
        <end position="58"/>
    </location>
</feature>